<dbReference type="PANTHER" id="PTHR33769">
    <property type="entry name" value="TESTIS-EXPRESSED PROTEIN 26 ISOFORM X3"/>
    <property type="match status" value="1"/>
</dbReference>
<dbReference type="GeneID" id="100179821"/>
<organism evidence="2 3">
    <name type="scientific">Ciona intestinalis</name>
    <name type="common">Transparent sea squirt</name>
    <name type="synonym">Ascidia intestinalis</name>
    <dbReference type="NCBI Taxonomy" id="7719"/>
    <lineage>
        <taxon>Eukaryota</taxon>
        <taxon>Metazoa</taxon>
        <taxon>Chordata</taxon>
        <taxon>Tunicata</taxon>
        <taxon>Ascidiacea</taxon>
        <taxon>Phlebobranchia</taxon>
        <taxon>Cionidae</taxon>
        <taxon>Ciona</taxon>
    </lineage>
</organism>
<dbReference type="Proteomes" id="UP000008144">
    <property type="component" value="Chromosome 14"/>
</dbReference>
<dbReference type="PANTHER" id="PTHR33769:SF2">
    <property type="entry name" value="TESTIS-EXPRESSED PROTEIN 26"/>
    <property type="match status" value="1"/>
</dbReference>
<dbReference type="HOGENOM" id="CLU_065377_1_0_1"/>
<dbReference type="AlphaFoldDB" id="F6R2E4"/>
<dbReference type="OrthoDB" id="5984625at2759"/>
<dbReference type="OMA" id="FESFMVW"/>
<dbReference type="STRING" id="7719.ENSCINP00000020697"/>
<dbReference type="InterPro" id="IPR043460">
    <property type="entry name" value="MEDAG/TEX26"/>
</dbReference>
<dbReference type="InParanoid" id="F6R2E4"/>
<reference evidence="3" key="1">
    <citation type="journal article" date="2002" name="Science">
        <title>The draft genome of Ciona intestinalis: insights into chordate and vertebrate origins.</title>
        <authorList>
            <person name="Dehal P."/>
            <person name="Satou Y."/>
            <person name="Campbell R.K."/>
            <person name="Chapman J."/>
            <person name="Degnan B."/>
            <person name="De Tomaso A."/>
            <person name="Davidson B."/>
            <person name="Di Gregorio A."/>
            <person name="Gelpke M."/>
            <person name="Goodstein D.M."/>
            <person name="Harafuji N."/>
            <person name="Hastings K.E."/>
            <person name="Ho I."/>
            <person name="Hotta K."/>
            <person name="Huang W."/>
            <person name="Kawashima T."/>
            <person name="Lemaire P."/>
            <person name="Martinez D."/>
            <person name="Meinertzhagen I.A."/>
            <person name="Necula S."/>
            <person name="Nonaka M."/>
            <person name="Putnam N."/>
            <person name="Rash S."/>
            <person name="Saiga H."/>
            <person name="Satake M."/>
            <person name="Terry A."/>
            <person name="Yamada L."/>
            <person name="Wang H.G."/>
            <person name="Awazu S."/>
            <person name="Azumi K."/>
            <person name="Boore J."/>
            <person name="Branno M."/>
            <person name="Chin-Bow S."/>
            <person name="DeSantis R."/>
            <person name="Doyle S."/>
            <person name="Francino P."/>
            <person name="Keys D.N."/>
            <person name="Haga S."/>
            <person name="Hayashi H."/>
            <person name="Hino K."/>
            <person name="Imai K.S."/>
            <person name="Inaba K."/>
            <person name="Kano S."/>
            <person name="Kobayashi K."/>
            <person name="Kobayashi M."/>
            <person name="Lee B.I."/>
            <person name="Makabe K.W."/>
            <person name="Manohar C."/>
            <person name="Matassi G."/>
            <person name="Medina M."/>
            <person name="Mochizuki Y."/>
            <person name="Mount S."/>
            <person name="Morishita T."/>
            <person name="Miura S."/>
            <person name="Nakayama A."/>
            <person name="Nishizaka S."/>
            <person name="Nomoto H."/>
            <person name="Ohta F."/>
            <person name="Oishi K."/>
            <person name="Rigoutsos I."/>
            <person name="Sano M."/>
            <person name="Sasaki A."/>
            <person name="Sasakura Y."/>
            <person name="Shoguchi E."/>
            <person name="Shin-i T."/>
            <person name="Spagnuolo A."/>
            <person name="Stainier D."/>
            <person name="Suzuki M.M."/>
            <person name="Tassy O."/>
            <person name="Takatori N."/>
            <person name="Tokuoka M."/>
            <person name="Yagi K."/>
            <person name="Yoshizaki F."/>
            <person name="Wada S."/>
            <person name="Zhang C."/>
            <person name="Hyatt P.D."/>
            <person name="Larimer F."/>
            <person name="Detter C."/>
            <person name="Doggett N."/>
            <person name="Glavina T."/>
            <person name="Hawkins T."/>
            <person name="Richardson P."/>
            <person name="Lucas S."/>
            <person name="Kohara Y."/>
            <person name="Levine M."/>
            <person name="Satoh N."/>
            <person name="Rokhsar D.S."/>
        </authorList>
    </citation>
    <scope>NUCLEOTIDE SEQUENCE [LARGE SCALE GENOMIC DNA]</scope>
</reference>
<dbReference type="RefSeq" id="XP_018670393.1">
    <property type="nucleotide sequence ID" value="XM_018814848.2"/>
</dbReference>
<sequence>MADIGRRRIEDPYLTTHESEFPGYATGLYAEATRPMSSKGFTAPYRISDPVGSTTCQNEFSWKSEKRVEPIRSGTSSGNRNNNPHPHESFMIWRLPNKSKEGMTTATADHLNYRELSDGVMDQILKDQLKSTYQNDYLGIPQGYQVKEAIDAPADWRSSIRRPLDTTVRLSYTKPHQQPELTGNVTRYGCNKNKGIAALGAVPTVTKDHVKNQEQIKGMTSYEKAYQNRYSKPDLLKLLNQQSNKKVIDNFLRYSRVLEKETANE</sequence>
<name>F6R2E4_CIOIN</name>
<accession>A0A1W5BDF6</accession>
<reference evidence="2" key="3">
    <citation type="submission" date="2025-08" db="UniProtKB">
        <authorList>
            <consortium name="Ensembl"/>
        </authorList>
    </citation>
    <scope>IDENTIFICATION</scope>
</reference>
<evidence type="ECO:0000256" key="1">
    <source>
        <dbReference type="SAM" id="MobiDB-lite"/>
    </source>
</evidence>
<protein>
    <submittedName>
        <fullName evidence="2">Testis-expressed protein 26</fullName>
    </submittedName>
</protein>
<dbReference type="Ensembl" id="ENSCINT00000020697.3">
    <property type="protein sequence ID" value="ENSCINP00000020697.3"/>
    <property type="gene ID" value="ENSCING00000010421.3"/>
</dbReference>
<dbReference type="GeneTree" id="ENSGT00390000009484"/>
<feature type="compositionally biased region" description="Low complexity" evidence="1">
    <location>
        <begin position="72"/>
        <end position="83"/>
    </location>
</feature>
<evidence type="ECO:0000313" key="3">
    <source>
        <dbReference type="Proteomes" id="UP000008144"/>
    </source>
</evidence>
<reference evidence="2" key="2">
    <citation type="journal article" date="2008" name="Genome Biol.">
        <title>Improved genome assembly and evidence-based global gene model set for the chordate Ciona intestinalis: new insight into intron and operon populations.</title>
        <authorList>
            <person name="Satou Y."/>
            <person name="Mineta K."/>
            <person name="Ogasawara M."/>
            <person name="Sasakura Y."/>
            <person name="Shoguchi E."/>
            <person name="Ueno K."/>
            <person name="Yamada L."/>
            <person name="Matsumoto J."/>
            <person name="Wasserscheid J."/>
            <person name="Dewar K."/>
            <person name="Wiley G.B."/>
            <person name="Macmil S.L."/>
            <person name="Roe B.A."/>
            <person name="Zeller R.W."/>
            <person name="Hastings K.E."/>
            <person name="Lemaire P."/>
            <person name="Lindquist E."/>
            <person name="Endo T."/>
            <person name="Hotta K."/>
            <person name="Inaba K."/>
        </authorList>
    </citation>
    <scope>NUCLEOTIDE SEQUENCE [LARGE SCALE GENOMIC DNA]</scope>
    <source>
        <strain evidence="2">wild type</strain>
    </source>
</reference>
<accession>F6R2E4</accession>
<proteinExistence type="predicted"/>
<evidence type="ECO:0000313" key="2">
    <source>
        <dbReference type="Ensembl" id="ENSCINP00000020697.3"/>
    </source>
</evidence>
<feature type="region of interest" description="Disordered" evidence="1">
    <location>
        <begin position="60"/>
        <end position="88"/>
    </location>
</feature>
<dbReference type="EMBL" id="EAAA01001184">
    <property type="status" value="NOT_ANNOTATED_CDS"/>
    <property type="molecule type" value="Genomic_DNA"/>
</dbReference>
<gene>
    <name evidence="2" type="primary">LOC100179821</name>
</gene>
<dbReference type="GO" id="GO:0005737">
    <property type="term" value="C:cytoplasm"/>
    <property type="evidence" value="ECO:0000318"/>
    <property type="project" value="GO_Central"/>
</dbReference>
<keyword evidence="3" id="KW-1185">Reference proteome</keyword>
<reference evidence="2" key="4">
    <citation type="submission" date="2025-09" db="UniProtKB">
        <authorList>
            <consortium name="Ensembl"/>
        </authorList>
    </citation>
    <scope>IDENTIFICATION</scope>
</reference>